<reference evidence="2" key="1">
    <citation type="journal article" date="2015" name="Nature">
        <title>Complex archaea that bridge the gap between prokaryotes and eukaryotes.</title>
        <authorList>
            <person name="Spang A."/>
            <person name="Saw J.H."/>
            <person name="Jorgensen S.L."/>
            <person name="Zaremba-Niedzwiedzka K."/>
            <person name="Martijn J."/>
            <person name="Lind A.E."/>
            <person name="van Eijk R."/>
            <person name="Schleper C."/>
            <person name="Guy L."/>
            <person name="Ettema T.J."/>
        </authorList>
    </citation>
    <scope>NUCLEOTIDE SEQUENCE</scope>
</reference>
<comment type="caution">
    <text evidence="2">The sequence shown here is derived from an EMBL/GenBank/DDBJ whole genome shotgun (WGS) entry which is preliminary data.</text>
</comment>
<evidence type="ECO:0000313" key="2">
    <source>
        <dbReference type="EMBL" id="KKN79319.1"/>
    </source>
</evidence>
<sequence length="219" mass="24983">MNTGITGWRGFIGSYLKDKIEKPILFQGDLRNLKDVMGFTSGCDRIYHIAGKNREKEGGILANNIIATGNLVLALKLQGINPEVVFISSKQVEWNPYSEYGFAKTIEEKIVQEAKRWCIFRVPNVYGAGARPFYNSVVATFAYQISLGQEVTINNSSDTREFIPVEKLINYLLKPQFSRYVPVYGELLSIGEVYTYLTTKLGEHRDLKKCLDFYKEREI</sequence>
<dbReference type="AlphaFoldDB" id="A0A0F9TJ86"/>
<dbReference type="InterPro" id="IPR036291">
    <property type="entry name" value="NAD(P)-bd_dom_sf"/>
</dbReference>
<name>A0A0F9TJ86_9ZZZZ</name>
<dbReference type="EMBL" id="LAZR01000249">
    <property type="protein sequence ID" value="KKN79319.1"/>
    <property type="molecule type" value="Genomic_DNA"/>
</dbReference>
<gene>
    <name evidence="2" type="ORF">LCGC14_0341010</name>
</gene>
<protein>
    <recommendedName>
        <fullName evidence="1">NAD-dependent epimerase/dehydratase domain-containing protein</fullName>
    </recommendedName>
</protein>
<accession>A0A0F9TJ86</accession>
<dbReference type="Pfam" id="PF01370">
    <property type="entry name" value="Epimerase"/>
    <property type="match status" value="1"/>
</dbReference>
<dbReference type="Gene3D" id="3.40.50.720">
    <property type="entry name" value="NAD(P)-binding Rossmann-like Domain"/>
    <property type="match status" value="1"/>
</dbReference>
<proteinExistence type="predicted"/>
<dbReference type="InterPro" id="IPR001509">
    <property type="entry name" value="Epimerase_deHydtase"/>
</dbReference>
<dbReference type="SUPFAM" id="SSF51735">
    <property type="entry name" value="NAD(P)-binding Rossmann-fold domains"/>
    <property type="match status" value="1"/>
</dbReference>
<organism evidence="2">
    <name type="scientific">marine sediment metagenome</name>
    <dbReference type="NCBI Taxonomy" id="412755"/>
    <lineage>
        <taxon>unclassified sequences</taxon>
        <taxon>metagenomes</taxon>
        <taxon>ecological metagenomes</taxon>
    </lineage>
</organism>
<evidence type="ECO:0000259" key="1">
    <source>
        <dbReference type="Pfam" id="PF01370"/>
    </source>
</evidence>
<feature type="domain" description="NAD-dependent epimerase/dehydratase" evidence="1">
    <location>
        <begin position="6"/>
        <end position="170"/>
    </location>
</feature>